<evidence type="ECO:0000256" key="1">
    <source>
        <dbReference type="ARBA" id="ARBA00022729"/>
    </source>
</evidence>
<keyword evidence="2" id="KW-1015">Disulfide bond</keyword>
<dbReference type="Pfam" id="PF00954">
    <property type="entry name" value="S_locus_glycop"/>
    <property type="match status" value="1"/>
</dbReference>
<protein>
    <recommendedName>
        <fullName evidence="3">S-locus glycoprotein domain-containing protein</fullName>
    </recommendedName>
</protein>
<dbReference type="GO" id="GO:0048544">
    <property type="term" value="P:recognition of pollen"/>
    <property type="evidence" value="ECO:0007669"/>
    <property type="project" value="InterPro"/>
</dbReference>
<dbReference type="AlphaFoldDB" id="A0AAN8T9H2"/>
<dbReference type="EMBL" id="JBANQN010000007">
    <property type="protein sequence ID" value="KAK6783965.1"/>
    <property type="molecule type" value="Genomic_DNA"/>
</dbReference>
<evidence type="ECO:0000256" key="2">
    <source>
        <dbReference type="ARBA" id="ARBA00023157"/>
    </source>
</evidence>
<comment type="caution">
    <text evidence="4">The sequence shown here is derived from an EMBL/GenBank/DDBJ whole genome shotgun (WGS) entry which is preliminary data.</text>
</comment>
<evidence type="ECO:0000259" key="3">
    <source>
        <dbReference type="Pfam" id="PF00954"/>
    </source>
</evidence>
<dbReference type="InterPro" id="IPR000858">
    <property type="entry name" value="S_locus_glycoprot_dom"/>
</dbReference>
<gene>
    <name evidence="4" type="ORF">RDI58_017419</name>
</gene>
<evidence type="ECO:0000313" key="4">
    <source>
        <dbReference type="EMBL" id="KAK6783965.1"/>
    </source>
</evidence>
<feature type="domain" description="S-locus glycoprotein" evidence="3">
    <location>
        <begin position="7"/>
        <end position="61"/>
    </location>
</feature>
<reference evidence="4 5" key="1">
    <citation type="submission" date="2024-02" db="EMBL/GenBank/DDBJ databases">
        <title>de novo genome assembly of Solanum bulbocastanum strain 11H21.</title>
        <authorList>
            <person name="Hosaka A.J."/>
        </authorList>
    </citation>
    <scope>NUCLEOTIDE SEQUENCE [LARGE SCALE GENOMIC DNA]</scope>
    <source>
        <tissue evidence="4">Young leaves</tissue>
    </source>
</reference>
<name>A0AAN8T9H2_SOLBU</name>
<organism evidence="4 5">
    <name type="scientific">Solanum bulbocastanum</name>
    <name type="common">Wild potato</name>
    <dbReference type="NCBI Taxonomy" id="147425"/>
    <lineage>
        <taxon>Eukaryota</taxon>
        <taxon>Viridiplantae</taxon>
        <taxon>Streptophyta</taxon>
        <taxon>Embryophyta</taxon>
        <taxon>Tracheophyta</taxon>
        <taxon>Spermatophyta</taxon>
        <taxon>Magnoliopsida</taxon>
        <taxon>eudicotyledons</taxon>
        <taxon>Gunneridae</taxon>
        <taxon>Pentapetalae</taxon>
        <taxon>asterids</taxon>
        <taxon>lamiids</taxon>
        <taxon>Solanales</taxon>
        <taxon>Solanaceae</taxon>
        <taxon>Solanoideae</taxon>
        <taxon>Solaneae</taxon>
        <taxon>Solanum</taxon>
    </lineage>
</organism>
<accession>A0AAN8T9H2</accession>
<sequence>MEWHWTLSSVPGMRLNYIFNYSYIDNENESYFTYSLYNCEIPSKFIMDVSGQIKQLLWLTSLDDGIYSGLNHRNNVMFTPIVGLLEFATMLIHPAIA</sequence>
<proteinExistence type="predicted"/>
<dbReference type="Proteomes" id="UP001371456">
    <property type="component" value="Unassembled WGS sequence"/>
</dbReference>
<evidence type="ECO:0000313" key="5">
    <source>
        <dbReference type="Proteomes" id="UP001371456"/>
    </source>
</evidence>
<keyword evidence="1" id="KW-0732">Signal</keyword>
<keyword evidence="5" id="KW-1185">Reference proteome</keyword>